<sequence>MCRPTPLRIQQSMNPSWRRRGLTAVTVAAGAALCLAGSTPTNAARAGSYDDGRNRSDSAELNSARLRAQRLNLACSGATSTAILLPEHGASPFQGEPSQAQQLQNAVTGRPVRAVVASIGGNDLGFEDVITSCAKNFVKPIRAAPCAPDWGPEVRKRLPAMRTAAVKTLADVTTAMNRAGHAKGSHRLVLQSYRS</sequence>
<reference evidence="2 3" key="1">
    <citation type="submission" date="2018-11" db="EMBL/GenBank/DDBJ databases">
        <title>Whole genome sequence of Streptomyces chrestomyceticus NBRC 13444(T).</title>
        <authorList>
            <person name="Komaki H."/>
            <person name="Tamura T."/>
        </authorList>
    </citation>
    <scope>NUCLEOTIDE SEQUENCE [LARGE SCALE GENOMIC DNA]</scope>
    <source>
        <strain evidence="2 3">NBRC 13444</strain>
    </source>
</reference>
<gene>
    <name evidence="2" type="ORF">OEIGOIKO_06959</name>
</gene>
<dbReference type="PROSITE" id="PS51318">
    <property type="entry name" value="TAT"/>
    <property type="match status" value="1"/>
</dbReference>
<evidence type="ECO:0000256" key="1">
    <source>
        <dbReference type="SAM" id="SignalP"/>
    </source>
</evidence>
<keyword evidence="1" id="KW-0732">Signal</keyword>
<dbReference type="Proteomes" id="UP000287830">
    <property type="component" value="Unassembled WGS sequence"/>
</dbReference>
<accession>A0A7U9Q260</accession>
<comment type="caution">
    <text evidence="2">The sequence shown here is derived from an EMBL/GenBank/DDBJ whole genome shotgun (WGS) entry which is preliminary data.</text>
</comment>
<dbReference type="InterPro" id="IPR036514">
    <property type="entry name" value="SGNH_hydro_sf"/>
</dbReference>
<evidence type="ECO:0008006" key="4">
    <source>
        <dbReference type="Google" id="ProtNLM"/>
    </source>
</evidence>
<dbReference type="InterPro" id="IPR006311">
    <property type="entry name" value="TAT_signal"/>
</dbReference>
<feature type="signal peptide" evidence="1">
    <location>
        <begin position="1"/>
        <end position="43"/>
    </location>
</feature>
<dbReference type="AlphaFoldDB" id="A0A7U9Q260"/>
<dbReference type="Gene3D" id="3.40.50.1110">
    <property type="entry name" value="SGNH hydrolase"/>
    <property type="match status" value="1"/>
</dbReference>
<evidence type="ECO:0000313" key="3">
    <source>
        <dbReference type="Proteomes" id="UP000287830"/>
    </source>
</evidence>
<evidence type="ECO:0000313" key="2">
    <source>
        <dbReference type="EMBL" id="GCD39130.1"/>
    </source>
</evidence>
<organism evidence="2 3">
    <name type="scientific">Streptomyces chrestomyceticus JCM 4735</name>
    <dbReference type="NCBI Taxonomy" id="1306181"/>
    <lineage>
        <taxon>Bacteria</taxon>
        <taxon>Bacillati</taxon>
        <taxon>Actinomycetota</taxon>
        <taxon>Actinomycetes</taxon>
        <taxon>Kitasatosporales</taxon>
        <taxon>Streptomycetaceae</taxon>
        <taxon>Streptomyces</taxon>
    </lineage>
</organism>
<name>A0A7U9Q260_9ACTN</name>
<dbReference type="EMBL" id="BHZC01000001">
    <property type="protein sequence ID" value="GCD39130.1"/>
    <property type="molecule type" value="Genomic_DNA"/>
</dbReference>
<feature type="chain" id="PRO_5039335123" description="SGNH hydrolase-type esterase domain-containing protein" evidence="1">
    <location>
        <begin position="44"/>
        <end position="195"/>
    </location>
</feature>
<protein>
    <recommendedName>
        <fullName evidence="4">SGNH hydrolase-type esterase domain-containing protein</fullName>
    </recommendedName>
</protein>
<proteinExistence type="predicted"/>
<dbReference type="SUPFAM" id="SSF52266">
    <property type="entry name" value="SGNH hydrolase"/>
    <property type="match status" value="1"/>
</dbReference>